<feature type="domain" description="Glycosyltransferase subfamily 4-like N-terminal" evidence="3">
    <location>
        <begin position="66"/>
        <end position="198"/>
    </location>
</feature>
<dbReference type="Gene3D" id="3.40.50.2000">
    <property type="entry name" value="Glycogen Phosphorylase B"/>
    <property type="match status" value="2"/>
</dbReference>
<dbReference type="Pfam" id="PF13692">
    <property type="entry name" value="Glyco_trans_1_4"/>
    <property type="match status" value="1"/>
</dbReference>
<dbReference type="SUPFAM" id="SSF53756">
    <property type="entry name" value="UDP-Glycosyltransferase/glycogen phosphorylase"/>
    <property type="match status" value="1"/>
</dbReference>
<evidence type="ECO:0000256" key="1">
    <source>
        <dbReference type="ARBA" id="ARBA00022676"/>
    </source>
</evidence>
<gene>
    <name evidence="4" type="ORF">GCM10009682_02970</name>
</gene>
<name>A0ABN2LEP7_9ACTN</name>
<protein>
    <recommendedName>
        <fullName evidence="3">Glycosyltransferase subfamily 4-like N-terminal domain-containing protein</fullName>
    </recommendedName>
</protein>
<dbReference type="PANTHER" id="PTHR12526:SF637">
    <property type="entry name" value="GLYCOSYLTRANSFERASE EPSF-RELATED"/>
    <property type="match status" value="1"/>
</dbReference>
<evidence type="ECO:0000313" key="4">
    <source>
        <dbReference type="EMBL" id="GAA1784193.1"/>
    </source>
</evidence>
<evidence type="ECO:0000259" key="3">
    <source>
        <dbReference type="Pfam" id="PF13439"/>
    </source>
</evidence>
<dbReference type="Proteomes" id="UP001500218">
    <property type="component" value="Unassembled WGS sequence"/>
</dbReference>
<keyword evidence="5" id="KW-1185">Reference proteome</keyword>
<evidence type="ECO:0000313" key="5">
    <source>
        <dbReference type="Proteomes" id="UP001500218"/>
    </source>
</evidence>
<organism evidence="4 5">
    <name type="scientific">Luedemannella flava</name>
    <dbReference type="NCBI Taxonomy" id="349316"/>
    <lineage>
        <taxon>Bacteria</taxon>
        <taxon>Bacillati</taxon>
        <taxon>Actinomycetota</taxon>
        <taxon>Actinomycetes</taxon>
        <taxon>Micromonosporales</taxon>
        <taxon>Micromonosporaceae</taxon>
        <taxon>Luedemannella</taxon>
    </lineage>
</organism>
<sequence length="408" mass="43618">MNADLVRPIAPAVPRARVLSVYEAFFAGGARALHTAVVRELHTSGSHRHSVLGLYREVHRESLRQRMTSDSRYQALRDAGIRAVALRRSAADRSPFTAAEMVVAARHAARADVVLSLKEQPLRLVNQEGFPARPLVVCLHRSDPEHQGGALADLLAAIAAGRVASVVCCAESTRAAYRAAGVPASLLTVIPNGVDLARYRPVSTRARGRLRRSLGLPASARVVVFAARYDGMKNVPLFLAAARDFLARHEDAHVLMCGAGMSLANTGLCVDLEVAFDDRPDLLRRLHTLGVREDMPDVFAVADVVALTSSTGEAAPLCLIEGMMCGAVPVTTDVGDSAAIVAGHGLVVEPDAAVISAAWDEAVARRAEWAPALLRDRPRFSHTRMAAAYAAVIDRVGDVAPAGARRRR</sequence>
<accession>A0ABN2LEP7</accession>
<keyword evidence="1" id="KW-0328">Glycosyltransferase</keyword>
<evidence type="ECO:0000256" key="2">
    <source>
        <dbReference type="ARBA" id="ARBA00022679"/>
    </source>
</evidence>
<proteinExistence type="predicted"/>
<comment type="caution">
    <text evidence="4">The sequence shown here is derived from an EMBL/GenBank/DDBJ whole genome shotgun (WGS) entry which is preliminary data.</text>
</comment>
<dbReference type="EMBL" id="BAAALT010000003">
    <property type="protein sequence ID" value="GAA1784193.1"/>
    <property type="molecule type" value="Genomic_DNA"/>
</dbReference>
<dbReference type="PANTHER" id="PTHR12526">
    <property type="entry name" value="GLYCOSYLTRANSFERASE"/>
    <property type="match status" value="1"/>
</dbReference>
<dbReference type="Pfam" id="PF13439">
    <property type="entry name" value="Glyco_transf_4"/>
    <property type="match status" value="1"/>
</dbReference>
<keyword evidence="2" id="KW-0808">Transferase</keyword>
<dbReference type="InterPro" id="IPR028098">
    <property type="entry name" value="Glyco_trans_4-like_N"/>
</dbReference>
<reference evidence="4 5" key="1">
    <citation type="journal article" date="2019" name="Int. J. Syst. Evol. Microbiol.">
        <title>The Global Catalogue of Microorganisms (GCM) 10K type strain sequencing project: providing services to taxonomists for standard genome sequencing and annotation.</title>
        <authorList>
            <consortium name="The Broad Institute Genomics Platform"/>
            <consortium name="The Broad Institute Genome Sequencing Center for Infectious Disease"/>
            <person name="Wu L."/>
            <person name="Ma J."/>
        </authorList>
    </citation>
    <scope>NUCLEOTIDE SEQUENCE [LARGE SCALE GENOMIC DNA]</scope>
    <source>
        <strain evidence="4 5">JCM 13250</strain>
    </source>
</reference>